<dbReference type="EMBL" id="WNKQ01000021">
    <property type="protein sequence ID" value="KAF5844816.1"/>
    <property type="molecule type" value="Genomic_DNA"/>
</dbReference>
<feature type="compositionally biased region" description="Polar residues" evidence="1">
    <location>
        <begin position="7"/>
        <end position="19"/>
    </location>
</feature>
<dbReference type="InterPro" id="IPR050700">
    <property type="entry name" value="YIM1/Zinc_Alcohol_DH_Fams"/>
</dbReference>
<dbReference type="InterPro" id="IPR020843">
    <property type="entry name" value="ER"/>
</dbReference>
<dbReference type="GO" id="GO:0005739">
    <property type="term" value="C:mitochondrion"/>
    <property type="evidence" value="ECO:0007669"/>
    <property type="project" value="TreeGrafter"/>
</dbReference>
<dbReference type="OMA" id="GPLTYFT"/>
<evidence type="ECO:0000256" key="1">
    <source>
        <dbReference type="SAM" id="MobiDB-lite"/>
    </source>
</evidence>
<name>A0A8H6DQL3_COCSA</name>
<feature type="domain" description="Enoyl reductase (ER)" evidence="2">
    <location>
        <begin position="18"/>
        <end position="362"/>
    </location>
</feature>
<dbReference type="InterPro" id="IPR036291">
    <property type="entry name" value="NAD(P)-bd_dom_sf"/>
</dbReference>
<dbReference type="SMART" id="SM00829">
    <property type="entry name" value="PKS_ER"/>
    <property type="match status" value="1"/>
</dbReference>
<evidence type="ECO:0000259" key="2">
    <source>
        <dbReference type="SMART" id="SM00829"/>
    </source>
</evidence>
<dbReference type="InterPro" id="IPR011032">
    <property type="entry name" value="GroES-like_sf"/>
</dbReference>
<dbReference type="AlphaFoldDB" id="A0A8H6DQL3"/>
<dbReference type="SUPFAM" id="SSF51735">
    <property type="entry name" value="NAD(P)-binding Rossmann-fold domains"/>
    <property type="match status" value="1"/>
</dbReference>
<organism evidence="3 4">
    <name type="scientific">Cochliobolus sativus</name>
    <name type="common">Common root rot and spot blotch fungus</name>
    <name type="synonym">Bipolaris sorokiniana</name>
    <dbReference type="NCBI Taxonomy" id="45130"/>
    <lineage>
        <taxon>Eukaryota</taxon>
        <taxon>Fungi</taxon>
        <taxon>Dikarya</taxon>
        <taxon>Ascomycota</taxon>
        <taxon>Pezizomycotina</taxon>
        <taxon>Dothideomycetes</taxon>
        <taxon>Pleosporomycetidae</taxon>
        <taxon>Pleosporales</taxon>
        <taxon>Pleosporineae</taxon>
        <taxon>Pleosporaceae</taxon>
        <taxon>Bipolaris</taxon>
    </lineage>
</organism>
<sequence>MPPNSFLPESNTSLAYTTPCSPPHLTHTPVPTPSPNELLIKVHAAAINPVDIQLWGNPVVGWLAGKKEKGIGRDYSGVIVAVGKEVKKQGRWEVGDEVFGLYNKPTAEGTFTHYLLVSPTTSPLAKKPPSLPHPSAAAIPLVALTAFACLSWLPSSPSSPNHPYRIIISGASGGVGTLCMQLAKRLYGSHITAICSSRNAQFVRDLGADEVISYTFQDVRKTLLEKVEKDGAAYDLYVDCVGGTDVFDYWTQLLQRRGAYATIVGDKTERTAMGGPLTYFTYPRQVARYVRGWLVGPRYANVMLFDKSECLEQVAELVERGEVRVVVQDVVKGILGEKTYGEAWERVKGEMVGGRVRGKIVVDVSS</sequence>
<dbReference type="CDD" id="cd08267">
    <property type="entry name" value="MDR1"/>
    <property type="match status" value="1"/>
</dbReference>
<proteinExistence type="predicted"/>
<dbReference type="Gene3D" id="3.40.50.720">
    <property type="entry name" value="NAD(P)-binding Rossmann-like Domain"/>
    <property type="match status" value="1"/>
</dbReference>
<dbReference type="SUPFAM" id="SSF50129">
    <property type="entry name" value="GroES-like"/>
    <property type="match status" value="1"/>
</dbReference>
<evidence type="ECO:0000313" key="4">
    <source>
        <dbReference type="Proteomes" id="UP000624244"/>
    </source>
</evidence>
<feature type="region of interest" description="Disordered" evidence="1">
    <location>
        <begin position="1"/>
        <end position="29"/>
    </location>
</feature>
<gene>
    <name evidence="3" type="ORF">GGP41_008709</name>
</gene>
<dbReference type="Pfam" id="PF13602">
    <property type="entry name" value="ADH_zinc_N_2"/>
    <property type="match status" value="1"/>
</dbReference>
<evidence type="ECO:0000313" key="3">
    <source>
        <dbReference type="EMBL" id="KAF5844816.1"/>
    </source>
</evidence>
<dbReference type="PANTHER" id="PTHR11695">
    <property type="entry name" value="ALCOHOL DEHYDROGENASE RELATED"/>
    <property type="match status" value="1"/>
</dbReference>
<dbReference type="Proteomes" id="UP000624244">
    <property type="component" value="Unassembled WGS sequence"/>
</dbReference>
<dbReference type="PANTHER" id="PTHR11695:SF647">
    <property type="entry name" value="ENOYL REDUCTASE (ER) DOMAIN-CONTAINING PROTEIN"/>
    <property type="match status" value="1"/>
</dbReference>
<reference evidence="3" key="1">
    <citation type="submission" date="2019-11" db="EMBL/GenBank/DDBJ databases">
        <title>Bipolaris sorokiniana Genome sequencing.</title>
        <authorList>
            <person name="Wang H."/>
        </authorList>
    </citation>
    <scope>NUCLEOTIDE SEQUENCE</scope>
</reference>
<dbReference type="Pfam" id="PF08240">
    <property type="entry name" value="ADH_N"/>
    <property type="match status" value="1"/>
</dbReference>
<dbReference type="InterPro" id="IPR013154">
    <property type="entry name" value="ADH-like_N"/>
</dbReference>
<dbReference type="Gene3D" id="3.90.180.10">
    <property type="entry name" value="Medium-chain alcohol dehydrogenases, catalytic domain"/>
    <property type="match status" value="1"/>
</dbReference>
<comment type="caution">
    <text evidence="3">The sequence shown here is derived from an EMBL/GenBank/DDBJ whole genome shotgun (WGS) entry which is preliminary data.</text>
</comment>
<protein>
    <recommendedName>
        <fullName evidence="2">Enoyl reductase (ER) domain-containing protein</fullName>
    </recommendedName>
</protein>
<dbReference type="GO" id="GO:0016491">
    <property type="term" value="F:oxidoreductase activity"/>
    <property type="evidence" value="ECO:0007669"/>
    <property type="project" value="InterPro"/>
</dbReference>
<accession>A0A8H6DQL3</accession>